<dbReference type="GO" id="GO:0006412">
    <property type="term" value="P:translation"/>
    <property type="evidence" value="ECO:0007669"/>
    <property type="project" value="InterPro"/>
</dbReference>
<evidence type="ECO:0000313" key="4">
    <source>
        <dbReference type="Proteomes" id="UP000489600"/>
    </source>
</evidence>
<proteinExistence type="predicted"/>
<dbReference type="GO" id="GO:0003735">
    <property type="term" value="F:structural constituent of ribosome"/>
    <property type="evidence" value="ECO:0007669"/>
    <property type="project" value="InterPro"/>
</dbReference>
<dbReference type="EMBL" id="CABITT030000002">
    <property type="protein sequence ID" value="VVA95310.1"/>
    <property type="molecule type" value="Genomic_DNA"/>
</dbReference>
<dbReference type="GO" id="GO:0005840">
    <property type="term" value="C:ribosome"/>
    <property type="evidence" value="ECO:0007669"/>
    <property type="project" value="UniProtKB-KW"/>
</dbReference>
<protein>
    <recommendedName>
        <fullName evidence="5">30S ribosomal protein S9, chloroplastic</fullName>
    </recommendedName>
</protein>
<name>A0A565B1V7_9BRAS</name>
<dbReference type="SUPFAM" id="SSF54211">
    <property type="entry name" value="Ribosomal protein S5 domain 2-like"/>
    <property type="match status" value="1"/>
</dbReference>
<reference evidence="3" key="1">
    <citation type="submission" date="2019-07" db="EMBL/GenBank/DDBJ databases">
        <authorList>
            <person name="Dittberner H."/>
        </authorList>
    </citation>
    <scope>NUCLEOTIDE SEQUENCE [LARGE SCALE GENOMIC DNA]</scope>
</reference>
<keyword evidence="2" id="KW-0687">Ribonucleoprotein</keyword>
<evidence type="ECO:0000256" key="1">
    <source>
        <dbReference type="ARBA" id="ARBA00022980"/>
    </source>
</evidence>
<dbReference type="InterPro" id="IPR020568">
    <property type="entry name" value="Ribosomal_Su5_D2-typ_SF"/>
</dbReference>
<dbReference type="Gene3D" id="3.30.230.10">
    <property type="match status" value="1"/>
</dbReference>
<dbReference type="GO" id="GO:1990904">
    <property type="term" value="C:ribonucleoprotein complex"/>
    <property type="evidence" value="ECO:0007669"/>
    <property type="project" value="UniProtKB-KW"/>
</dbReference>
<organism evidence="3 4">
    <name type="scientific">Arabis nemorensis</name>
    <dbReference type="NCBI Taxonomy" id="586526"/>
    <lineage>
        <taxon>Eukaryota</taxon>
        <taxon>Viridiplantae</taxon>
        <taxon>Streptophyta</taxon>
        <taxon>Embryophyta</taxon>
        <taxon>Tracheophyta</taxon>
        <taxon>Spermatophyta</taxon>
        <taxon>Magnoliopsida</taxon>
        <taxon>eudicotyledons</taxon>
        <taxon>Gunneridae</taxon>
        <taxon>Pentapetalae</taxon>
        <taxon>rosids</taxon>
        <taxon>malvids</taxon>
        <taxon>Brassicales</taxon>
        <taxon>Brassicaceae</taxon>
        <taxon>Arabideae</taxon>
        <taxon>Arabis</taxon>
    </lineage>
</organism>
<evidence type="ECO:0008006" key="5">
    <source>
        <dbReference type="Google" id="ProtNLM"/>
    </source>
</evidence>
<comment type="caution">
    <text evidence="3">The sequence shown here is derived from an EMBL/GenBank/DDBJ whole genome shotgun (WGS) entry which is preliminary data.</text>
</comment>
<gene>
    <name evidence="3" type="ORF">ANE_LOCUS5755</name>
</gene>
<dbReference type="InterPro" id="IPR000754">
    <property type="entry name" value="Ribosomal_uS9"/>
</dbReference>
<evidence type="ECO:0000256" key="2">
    <source>
        <dbReference type="ARBA" id="ARBA00023274"/>
    </source>
</evidence>
<dbReference type="Proteomes" id="UP000489600">
    <property type="component" value="Unassembled WGS sequence"/>
</dbReference>
<dbReference type="AlphaFoldDB" id="A0A565B1V7"/>
<dbReference type="Pfam" id="PF00380">
    <property type="entry name" value="Ribosomal_S9"/>
    <property type="match status" value="1"/>
</dbReference>
<dbReference type="InterPro" id="IPR014721">
    <property type="entry name" value="Ribsml_uS5_D2-typ_fold_subgr"/>
</dbReference>
<dbReference type="OrthoDB" id="10254627at2759"/>
<evidence type="ECO:0000313" key="3">
    <source>
        <dbReference type="EMBL" id="VVA95310.1"/>
    </source>
</evidence>
<accession>A0A565B1V7</accession>
<keyword evidence="4" id="KW-1185">Reference proteome</keyword>
<sequence length="138" mass="14757">MALSVSNLASSLSSLSFSSQVSQRSNTVYFPRANSVFSLPAKSARRVSLTVTATVAAPEAAEDETMELKKYVKSRLPGGFAAQKIIGTGRRKCAIARVVLQEGTGKVIINYRDAKALISGNFGVYTAESSARVWGLCY</sequence>
<keyword evidence="1" id="KW-0689">Ribosomal protein</keyword>